<evidence type="ECO:0000256" key="8">
    <source>
        <dbReference type="ARBA" id="ARBA00022842"/>
    </source>
</evidence>
<dbReference type="InterPro" id="IPR000836">
    <property type="entry name" value="PRTase_dom"/>
</dbReference>
<protein>
    <recommendedName>
        <fullName evidence="1">ribose-phosphate diphosphokinase</fullName>
        <ecNumber evidence="1">2.7.6.1</ecNumber>
    </recommendedName>
</protein>
<organism evidence="10 11">
    <name type="scientific">Mycovorax composti</name>
    <dbReference type="NCBI Taxonomy" id="2962693"/>
    <lineage>
        <taxon>Bacteria</taxon>
        <taxon>Pseudomonadati</taxon>
        <taxon>Bacteroidota</taxon>
        <taxon>Chitinophagia</taxon>
        <taxon>Chitinophagales</taxon>
        <taxon>Chitinophagaceae</taxon>
        <taxon>Mycovorax</taxon>
    </lineage>
</organism>
<keyword evidence="8" id="KW-0460">Magnesium</keyword>
<feature type="domain" description="Ribose-phosphate pyrophosphokinase N-terminal" evidence="9">
    <location>
        <begin position="44"/>
        <end position="158"/>
    </location>
</feature>
<dbReference type="NCBIfam" id="TIGR01251">
    <property type="entry name" value="ribP_PPkin"/>
    <property type="match status" value="1"/>
</dbReference>
<dbReference type="SMART" id="SM01400">
    <property type="entry name" value="Pribosyltran_N"/>
    <property type="match status" value="1"/>
</dbReference>
<dbReference type="InterPro" id="IPR029099">
    <property type="entry name" value="Pribosyltran_N"/>
</dbReference>
<keyword evidence="2 10" id="KW-0808">Transferase</keyword>
<evidence type="ECO:0000259" key="9">
    <source>
        <dbReference type="Pfam" id="PF13793"/>
    </source>
</evidence>
<name>A0ABZ2EKX8_9BACT</name>
<keyword evidence="4" id="KW-0545">Nucleotide biosynthesis</keyword>
<dbReference type="PROSITE" id="PS00114">
    <property type="entry name" value="PRPP_SYNTHASE"/>
    <property type="match status" value="1"/>
</dbReference>
<proteinExistence type="predicted"/>
<gene>
    <name evidence="10" type="primary">prs</name>
    <name evidence="10" type="ORF">PIECOFPK_01689</name>
</gene>
<dbReference type="EC" id="2.7.6.1" evidence="1"/>
<dbReference type="Proteomes" id="UP001321305">
    <property type="component" value="Chromosome"/>
</dbReference>
<dbReference type="CDD" id="cd06223">
    <property type="entry name" value="PRTases_typeI"/>
    <property type="match status" value="1"/>
</dbReference>
<dbReference type="PANTHER" id="PTHR10210:SF41">
    <property type="entry name" value="RIBOSE-PHOSPHATE PYROPHOSPHOKINASE 1, CHLOROPLASTIC"/>
    <property type="match status" value="1"/>
</dbReference>
<evidence type="ECO:0000256" key="4">
    <source>
        <dbReference type="ARBA" id="ARBA00022727"/>
    </source>
</evidence>
<evidence type="ECO:0000256" key="6">
    <source>
        <dbReference type="ARBA" id="ARBA00022777"/>
    </source>
</evidence>
<keyword evidence="11" id="KW-1185">Reference proteome</keyword>
<keyword evidence="3" id="KW-0479">Metal-binding</keyword>
<evidence type="ECO:0000256" key="1">
    <source>
        <dbReference type="ARBA" id="ARBA00013247"/>
    </source>
</evidence>
<evidence type="ECO:0000313" key="10">
    <source>
        <dbReference type="EMBL" id="WWC83957.1"/>
    </source>
</evidence>
<keyword evidence="5" id="KW-0547">Nucleotide-binding</keyword>
<keyword evidence="7" id="KW-0067">ATP-binding</keyword>
<dbReference type="EMBL" id="CP144143">
    <property type="protein sequence ID" value="WWC83957.1"/>
    <property type="molecule type" value="Genomic_DNA"/>
</dbReference>
<dbReference type="Pfam" id="PF13793">
    <property type="entry name" value="Pribosyltran_N"/>
    <property type="match status" value="1"/>
</dbReference>
<dbReference type="GO" id="GO:0004749">
    <property type="term" value="F:ribose phosphate diphosphokinase activity"/>
    <property type="evidence" value="ECO:0007669"/>
    <property type="project" value="UniProtKB-EC"/>
</dbReference>
<accession>A0ABZ2EKX8</accession>
<evidence type="ECO:0000256" key="7">
    <source>
        <dbReference type="ARBA" id="ARBA00022840"/>
    </source>
</evidence>
<sequence>MHIRNVMSLKTLSCRSEIRRKKISSPLITHYTMHTAISIPHSAKIFSGSASKELCTEICSHFGCEEGKVNIQRFADGEISPNYLESVRGDYIFLVQSTYAPADHLMELLLMIDAAKRASAYKVIAVLPYYGYARQDRKDRPRVAIGSKLIANMLTAAGADRIITMDLHAPQIQGYFDIPVDHLDSHAVFIPYIEKLQLKNLTFAAPDVGATNRIREIASYFNADMVICDKHRKRANEIASMTLIGDVEGKDVVIIDDICDTGGTLAKCAGLIKEKGANSVRAMITHPLLSGKAYENIENSVLEELVVCNTIPLKKQSPKIKVISVAQLFSVAIKHAFENKSITSLFVHSNLRTS</sequence>
<evidence type="ECO:0000256" key="5">
    <source>
        <dbReference type="ARBA" id="ARBA00022741"/>
    </source>
</evidence>
<keyword evidence="6" id="KW-0418">Kinase</keyword>
<evidence type="ECO:0000256" key="3">
    <source>
        <dbReference type="ARBA" id="ARBA00022723"/>
    </source>
</evidence>
<dbReference type="InterPro" id="IPR000842">
    <property type="entry name" value="PRib_PP_synth_CS"/>
</dbReference>
<dbReference type="InterPro" id="IPR029057">
    <property type="entry name" value="PRTase-like"/>
</dbReference>
<dbReference type="NCBIfam" id="NF002320">
    <property type="entry name" value="PRK01259.1"/>
    <property type="match status" value="1"/>
</dbReference>
<dbReference type="SUPFAM" id="SSF53271">
    <property type="entry name" value="PRTase-like"/>
    <property type="match status" value="1"/>
</dbReference>
<dbReference type="Gene3D" id="3.40.50.2020">
    <property type="match status" value="2"/>
</dbReference>
<evidence type="ECO:0000256" key="2">
    <source>
        <dbReference type="ARBA" id="ARBA00022679"/>
    </source>
</evidence>
<evidence type="ECO:0000313" key="11">
    <source>
        <dbReference type="Proteomes" id="UP001321305"/>
    </source>
</evidence>
<reference evidence="11" key="1">
    <citation type="submission" date="2024-01" db="EMBL/GenBank/DDBJ databases">
        <title>Mycovorax composti gen. nov. sp. nov., a member of the family Chitinophagaceae isolated from button mushroom compost.</title>
        <authorList>
            <person name="Thai M."/>
            <person name="Bell T.L."/>
            <person name="Kertesz M.A."/>
        </authorList>
    </citation>
    <scope>NUCLEOTIDE SEQUENCE [LARGE SCALE GENOMIC DNA]</scope>
    <source>
        <strain evidence="11">C216</strain>
    </source>
</reference>
<dbReference type="Pfam" id="PF14572">
    <property type="entry name" value="Pribosyl_synth"/>
    <property type="match status" value="1"/>
</dbReference>
<dbReference type="PANTHER" id="PTHR10210">
    <property type="entry name" value="RIBOSE-PHOSPHATE DIPHOSPHOKINASE FAMILY MEMBER"/>
    <property type="match status" value="1"/>
</dbReference>
<dbReference type="InterPro" id="IPR005946">
    <property type="entry name" value="Rib-P_diPkinase"/>
</dbReference>